<dbReference type="Proteomes" id="UP001153269">
    <property type="component" value="Unassembled WGS sequence"/>
</dbReference>
<keyword evidence="3" id="KW-1185">Reference proteome</keyword>
<dbReference type="EMBL" id="CADEAL010003981">
    <property type="protein sequence ID" value="CAB1448517.1"/>
    <property type="molecule type" value="Genomic_DNA"/>
</dbReference>
<name>A0A9N7V9N9_PLEPL</name>
<reference evidence="2" key="1">
    <citation type="submission" date="2020-03" db="EMBL/GenBank/DDBJ databases">
        <authorList>
            <person name="Weist P."/>
        </authorList>
    </citation>
    <scope>NUCLEOTIDE SEQUENCE</scope>
</reference>
<protein>
    <submittedName>
        <fullName evidence="2">Uncharacterized protein</fullName>
    </submittedName>
</protein>
<feature type="region of interest" description="Disordered" evidence="1">
    <location>
        <begin position="1"/>
        <end position="34"/>
    </location>
</feature>
<accession>A0A9N7V9N9</accession>
<gene>
    <name evidence="2" type="ORF">PLEPLA_LOCUS36168</name>
</gene>
<comment type="caution">
    <text evidence="2">The sequence shown here is derived from an EMBL/GenBank/DDBJ whole genome shotgun (WGS) entry which is preliminary data.</text>
</comment>
<proteinExistence type="predicted"/>
<sequence length="115" mass="12169">MPMNPRVRSGSRYDGSPPAGGEDDWESLHGAWLLSPPTPLAPRHPAVFIAIQRRASLEESTRKPPHTAELGPALPHSVSVLSAPAQWNKSLVSSPLAPAHLNLAVSSTLTASSPQ</sequence>
<evidence type="ECO:0000313" key="2">
    <source>
        <dbReference type="EMBL" id="CAB1448517.1"/>
    </source>
</evidence>
<evidence type="ECO:0000313" key="3">
    <source>
        <dbReference type="Proteomes" id="UP001153269"/>
    </source>
</evidence>
<organism evidence="2 3">
    <name type="scientific">Pleuronectes platessa</name>
    <name type="common">European plaice</name>
    <dbReference type="NCBI Taxonomy" id="8262"/>
    <lineage>
        <taxon>Eukaryota</taxon>
        <taxon>Metazoa</taxon>
        <taxon>Chordata</taxon>
        <taxon>Craniata</taxon>
        <taxon>Vertebrata</taxon>
        <taxon>Euteleostomi</taxon>
        <taxon>Actinopterygii</taxon>
        <taxon>Neopterygii</taxon>
        <taxon>Teleostei</taxon>
        <taxon>Neoteleostei</taxon>
        <taxon>Acanthomorphata</taxon>
        <taxon>Carangaria</taxon>
        <taxon>Pleuronectiformes</taxon>
        <taxon>Pleuronectoidei</taxon>
        <taxon>Pleuronectidae</taxon>
        <taxon>Pleuronectes</taxon>
    </lineage>
</organism>
<dbReference type="AlphaFoldDB" id="A0A9N7V9N9"/>
<evidence type="ECO:0000256" key="1">
    <source>
        <dbReference type="SAM" id="MobiDB-lite"/>
    </source>
</evidence>